<dbReference type="Pfam" id="PF01341">
    <property type="entry name" value="Glyco_hydro_6"/>
    <property type="match status" value="2"/>
</dbReference>
<dbReference type="EC" id="3.2.1.-" evidence="1"/>
<keyword evidence="1" id="KW-0624">Polysaccharide degradation</keyword>
<reference evidence="2 3" key="1">
    <citation type="submission" date="2019-09" db="EMBL/GenBank/DDBJ databases">
        <title>Draft genome of the ectomycorrhizal ascomycete Sphaerosporella brunnea.</title>
        <authorList>
            <consortium name="DOE Joint Genome Institute"/>
            <person name="Benucci G.M."/>
            <person name="Marozzi G."/>
            <person name="Antonielli L."/>
            <person name="Sanchez S."/>
            <person name="Marco P."/>
            <person name="Wang X."/>
            <person name="Falini L.B."/>
            <person name="Barry K."/>
            <person name="Haridas S."/>
            <person name="Lipzen A."/>
            <person name="Labutti K."/>
            <person name="Grigoriev I.V."/>
            <person name="Murat C."/>
            <person name="Martin F."/>
            <person name="Albertini E."/>
            <person name="Donnini D."/>
            <person name="Bonito G."/>
        </authorList>
    </citation>
    <scope>NUCLEOTIDE SEQUENCE [LARGE SCALE GENOMIC DNA]</scope>
    <source>
        <strain evidence="2 3">Sb_GMNB300</strain>
    </source>
</reference>
<keyword evidence="3" id="KW-1185">Reference proteome</keyword>
<keyword evidence="1 2" id="KW-0378">Hydrolase</keyword>
<evidence type="ECO:0000313" key="2">
    <source>
        <dbReference type="EMBL" id="KAA8913787.1"/>
    </source>
</evidence>
<gene>
    <name evidence="2" type="ORF">FN846DRAFT_916021</name>
</gene>
<proteinExistence type="inferred from homology"/>
<sequence length="359" mass="38704">MSPAPPFRPILKSEGTHLTPCVRAFAVTLLQPPPVAQLLRLTAIPTIPSLGVSSLPTAAMPTSLTRPSNPSTPEATSSTWRAQGASTFLWVSELDAIPGPKSYLDEAIKVQQKTHKKQIVPFMIDNLPGRDCKYRQFVDEIYATITTKPYNLLEYAAVVEPNSLSNSTTNTNVAKCATATPEYAHGIGYVIQKLGRMENVALYQDAAHSNWLGWPANPEPMAKLMKDVVAIANGNQTNPQNPAKIRGYSTNAQGLPVHFIIDQGRSGQQDIRASSSDWCNINHAGFGVRPTTNTGDCIIDALVWVKPGGQSDGTTNLTSPRFHENCVSADAFTPSPEAGSWNEGCVEMLVKAPLGPAWG</sequence>
<dbReference type="PANTHER" id="PTHR34876:SF10">
    <property type="entry name" value="GLUCANASE"/>
    <property type="match status" value="1"/>
</dbReference>
<comment type="caution">
    <text evidence="2">The sequence shown here is derived from an EMBL/GenBank/DDBJ whole genome shotgun (WGS) entry which is preliminary data.</text>
</comment>
<accession>A0A5J5F8Z9</accession>
<dbReference type="GO" id="GO:0030245">
    <property type="term" value="P:cellulose catabolic process"/>
    <property type="evidence" value="ECO:0007669"/>
    <property type="project" value="UniProtKB-KW"/>
</dbReference>
<dbReference type="Proteomes" id="UP000326924">
    <property type="component" value="Unassembled WGS sequence"/>
</dbReference>
<comment type="similarity">
    <text evidence="1">Belongs to the glycosyl hydrolase family 6.</text>
</comment>
<dbReference type="InterPro" id="IPR016288">
    <property type="entry name" value="Beta_cellobiohydrolase"/>
</dbReference>
<dbReference type="PRINTS" id="PR00733">
    <property type="entry name" value="GLHYDRLASE6"/>
</dbReference>
<name>A0A5J5F8Z9_9PEZI</name>
<dbReference type="OrthoDB" id="64893at2759"/>
<evidence type="ECO:0000313" key="3">
    <source>
        <dbReference type="Proteomes" id="UP000326924"/>
    </source>
</evidence>
<dbReference type="InterPro" id="IPR036434">
    <property type="entry name" value="Beta_cellobiohydrolase_sf"/>
</dbReference>
<protein>
    <recommendedName>
        <fullName evidence="1">Glucanase</fullName>
        <ecNumber evidence="1">3.2.1.-</ecNumber>
    </recommendedName>
</protein>
<keyword evidence="1" id="KW-0136">Cellulose degradation</keyword>
<dbReference type="InParanoid" id="A0A5J5F8Z9"/>
<dbReference type="GO" id="GO:0004553">
    <property type="term" value="F:hydrolase activity, hydrolyzing O-glycosyl compounds"/>
    <property type="evidence" value="ECO:0007669"/>
    <property type="project" value="InterPro"/>
</dbReference>
<dbReference type="SUPFAM" id="SSF51989">
    <property type="entry name" value="Glycosyl hydrolases family 6, cellulases"/>
    <property type="match status" value="1"/>
</dbReference>
<keyword evidence="1" id="KW-0326">Glycosidase</keyword>
<organism evidence="2 3">
    <name type="scientific">Sphaerosporella brunnea</name>
    <dbReference type="NCBI Taxonomy" id="1250544"/>
    <lineage>
        <taxon>Eukaryota</taxon>
        <taxon>Fungi</taxon>
        <taxon>Dikarya</taxon>
        <taxon>Ascomycota</taxon>
        <taxon>Pezizomycotina</taxon>
        <taxon>Pezizomycetes</taxon>
        <taxon>Pezizales</taxon>
        <taxon>Pyronemataceae</taxon>
        <taxon>Sphaerosporella</taxon>
    </lineage>
</organism>
<dbReference type="Gene3D" id="3.20.20.40">
    <property type="entry name" value="1, 4-beta cellobiohydrolase"/>
    <property type="match status" value="2"/>
</dbReference>
<dbReference type="PANTHER" id="PTHR34876">
    <property type="match status" value="1"/>
</dbReference>
<dbReference type="AlphaFoldDB" id="A0A5J5F8Z9"/>
<keyword evidence="1" id="KW-0119">Carbohydrate metabolism</keyword>
<dbReference type="EMBL" id="VXIS01000012">
    <property type="protein sequence ID" value="KAA8913787.1"/>
    <property type="molecule type" value="Genomic_DNA"/>
</dbReference>
<evidence type="ECO:0000256" key="1">
    <source>
        <dbReference type="RuleBase" id="RU361186"/>
    </source>
</evidence>